<sequence length="541" mass="59843">MTGTGAVNTSGPNANLDSLLSGRDIKWYKGRQALLTLMIGLVLLTSMTNGYDGSMMNGLQTVENWQIYFNRPTGSLLGIFNACQSIGGIAGLPFSAYVADKFGRRAAIFFGSCIMLAGVAIQTAAQSIGMFIGARTLIGFGLTFACTAAPLLITELAFPTYRGPLTSLYNSSWYLGSIVAAWATYGTFRINNTWSWRIPSLLQGLPSMIQVILIFMIPESPRWNINNGKEQRAMDFFVKWHCAGDASDPLAKYEFDECKAAIELEKEASQSSTWLSLFKGRGNLKRMRIIIAIAFFSQWSGNGLVSYYLNSVLISVGVAKAETRTLINGILQLTNYATAIFGAMMVDRLGRRFLFLASTIGMTVFFTLCTACAGVYNTSSVVSVTEDGTTLHSATGAGRAFIAFIFIYYAFYNLAMSPLLVAYTVEILPFRIRAKGLVIMNLAVNITLVFNQYVNPVALGAIEWKYYIVYCVFLLFEVVFIYFYLVETFRQPSLEAIAAIFDGDEKVEQLHDRTVEELAHDPSYDEKKQGDVDHLEHKNLA</sequence>
<evidence type="ECO:0000259" key="10">
    <source>
        <dbReference type="PROSITE" id="PS50850"/>
    </source>
</evidence>
<keyword evidence="3 8" id="KW-0813">Transport</keyword>
<feature type="transmembrane region" description="Helical" evidence="9">
    <location>
        <begin position="106"/>
        <end position="125"/>
    </location>
</feature>
<dbReference type="NCBIfam" id="TIGR00879">
    <property type="entry name" value="SP"/>
    <property type="match status" value="1"/>
</dbReference>
<dbReference type="SUPFAM" id="SSF103473">
    <property type="entry name" value="MFS general substrate transporter"/>
    <property type="match status" value="1"/>
</dbReference>
<dbReference type="GO" id="GO:0005351">
    <property type="term" value="F:carbohydrate:proton symporter activity"/>
    <property type="evidence" value="ECO:0007669"/>
    <property type="project" value="TreeGrafter"/>
</dbReference>
<evidence type="ECO:0000313" key="11">
    <source>
        <dbReference type="EMBL" id="KAG7566893.1"/>
    </source>
</evidence>
<dbReference type="Pfam" id="PF00083">
    <property type="entry name" value="Sugar_tr"/>
    <property type="match status" value="1"/>
</dbReference>
<evidence type="ECO:0000313" key="12">
    <source>
        <dbReference type="Proteomes" id="UP000812966"/>
    </source>
</evidence>
<feature type="transmembrane region" description="Helical" evidence="9">
    <location>
        <begin position="396"/>
        <end position="415"/>
    </location>
</feature>
<evidence type="ECO:0000256" key="7">
    <source>
        <dbReference type="ARBA" id="ARBA00049119"/>
    </source>
</evidence>
<reference evidence="11" key="1">
    <citation type="submission" date="2020-04" db="EMBL/GenBank/DDBJ databases">
        <title>Analysis of mating type loci in Filobasidium floriforme.</title>
        <authorList>
            <person name="Nowrousian M."/>
        </authorList>
    </citation>
    <scope>NUCLEOTIDE SEQUENCE</scope>
    <source>
        <strain evidence="11">CBS 6242</strain>
    </source>
</reference>
<feature type="transmembrane region" description="Helical" evidence="9">
    <location>
        <begin position="33"/>
        <end position="51"/>
    </location>
</feature>
<proteinExistence type="inferred from homology"/>
<dbReference type="OrthoDB" id="6133115at2759"/>
<dbReference type="InterPro" id="IPR005829">
    <property type="entry name" value="Sugar_transporter_CS"/>
</dbReference>
<comment type="catalytic activity">
    <reaction evidence="7">
        <text>myo-inositol(out) + H(+)(out) = myo-inositol(in) + H(+)(in)</text>
        <dbReference type="Rhea" id="RHEA:60364"/>
        <dbReference type="ChEBI" id="CHEBI:15378"/>
        <dbReference type="ChEBI" id="CHEBI:17268"/>
    </reaction>
</comment>
<evidence type="ECO:0000256" key="6">
    <source>
        <dbReference type="ARBA" id="ARBA00023136"/>
    </source>
</evidence>
<feature type="transmembrane region" description="Helical" evidence="9">
    <location>
        <begin position="173"/>
        <end position="190"/>
    </location>
</feature>
<keyword evidence="4 9" id="KW-0812">Transmembrane</keyword>
<comment type="similarity">
    <text evidence="2 8">Belongs to the major facilitator superfamily. Sugar transporter (TC 2.A.1.1) family.</text>
</comment>
<keyword evidence="6 9" id="KW-0472">Membrane</keyword>
<feature type="transmembrane region" description="Helical" evidence="9">
    <location>
        <begin position="137"/>
        <end position="161"/>
    </location>
</feature>
<evidence type="ECO:0000256" key="9">
    <source>
        <dbReference type="SAM" id="Phobius"/>
    </source>
</evidence>
<feature type="domain" description="Major facilitator superfamily (MFS) profile" evidence="10">
    <location>
        <begin position="38"/>
        <end position="489"/>
    </location>
</feature>
<protein>
    <recommendedName>
        <fullName evidence="10">Major facilitator superfamily (MFS) profile domain-containing protein</fullName>
    </recommendedName>
</protein>
<dbReference type="InterPro" id="IPR005828">
    <property type="entry name" value="MFS_sugar_transport-like"/>
</dbReference>
<feature type="transmembrane region" description="Helical" evidence="9">
    <location>
        <begin position="289"/>
        <end position="309"/>
    </location>
</feature>
<dbReference type="InterPro" id="IPR003663">
    <property type="entry name" value="Sugar/inositol_transpt"/>
</dbReference>
<feature type="transmembrane region" description="Helical" evidence="9">
    <location>
        <begin position="436"/>
        <end position="454"/>
    </location>
</feature>
<feature type="transmembrane region" description="Helical" evidence="9">
    <location>
        <begin position="466"/>
        <end position="485"/>
    </location>
</feature>
<dbReference type="PROSITE" id="PS50850">
    <property type="entry name" value="MFS"/>
    <property type="match status" value="1"/>
</dbReference>
<dbReference type="InterPro" id="IPR050360">
    <property type="entry name" value="MFS_Sugar_Transporters"/>
</dbReference>
<evidence type="ECO:0000256" key="5">
    <source>
        <dbReference type="ARBA" id="ARBA00022989"/>
    </source>
</evidence>
<feature type="transmembrane region" description="Helical" evidence="9">
    <location>
        <begin position="79"/>
        <end position="99"/>
    </location>
</feature>
<keyword evidence="5 9" id="KW-1133">Transmembrane helix</keyword>
<dbReference type="EMBL" id="JABELV010000019">
    <property type="protein sequence ID" value="KAG7566893.1"/>
    <property type="molecule type" value="Genomic_DNA"/>
</dbReference>
<dbReference type="PANTHER" id="PTHR48022:SF64">
    <property type="entry name" value="MAJOR FACILITATOR SUPERFAMILY (MFS) PROFILE DOMAIN-CONTAINING PROTEIN"/>
    <property type="match status" value="1"/>
</dbReference>
<gene>
    <name evidence="11" type="ORF">FFLO_01394</name>
</gene>
<feature type="transmembrane region" description="Helical" evidence="9">
    <location>
        <begin position="353"/>
        <end position="376"/>
    </location>
</feature>
<name>A0A8K0NSR7_9TREE</name>
<dbReference type="PANTHER" id="PTHR48022">
    <property type="entry name" value="PLASTIDIC GLUCOSE TRANSPORTER 4"/>
    <property type="match status" value="1"/>
</dbReference>
<comment type="caution">
    <text evidence="11">The sequence shown here is derived from an EMBL/GenBank/DDBJ whole genome shotgun (WGS) entry which is preliminary data.</text>
</comment>
<dbReference type="FunFam" id="1.20.1250.20:FF:000117">
    <property type="entry name" value="MFS hexose transporter"/>
    <property type="match status" value="1"/>
</dbReference>
<dbReference type="InterPro" id="IPR036259">
    <property type="entry name" value="MFS_trans_sf"/>
</dbReference>
<evidence type="ECO:0000256" key="1">
    <source>
        <dbReference type="ARBA" id="ARBA00004141"/>
    </source>
</evidence>
<organism evidence="11 12">
    <name type="scientific">Filobasidium floriforme</name>
    <dbReference type="NCBI Taxonomy" id="5210"/>
    <lineage>
        <taxon>Eukaryota</taxon>
        <taxon>Fungi</taxon>
        <taxon>Dikarya</taxon>
        <taxon>Basidiomycota</taxon>
        <taxon>Agaricomycotina</taxon>
        <taxon>Tremellomycetes</taxon>
        <taxon>Filobasidiales</taxon>
        <taxon>Filobasidiaceae</taxon>
        <taxon>Filobasidium</taxon>
    </lineage>
</organism>
<comment type="subcellular location">
    <subcellularLocation>
        <location evidence="1">Membrane</location>
        <topology evidence="1">Multi-pass membrane protein</topology>
    </subcellularLocation>
</comment>
<evidence type="ECO:0000256" key="8">
    <source>
        <dbReference type="RuleBase" id="RU003346"/>
    </source>
</evidence>
<dbReference type="GO" id="GO:0016020">
    <property type="term" value="C:membrane"/>
    <property type="evidence" value="ECO:0007669"/>
    <property type="project" value="UniProtKB-SubCell"/>
</dbReference>
<dbReference type="AlphaFoldDB" id="A0A8K0NSR7"/>
<keyword evidence="12" id="KW-1185">Reference proteome</keyword>
<dbReference type="InterPro" id="IPR020846">
    <property type="entry name" value="MFS_dom"/>
</dbReference>
<accession>A0A8K0NSR7</accession>
<evidence type="ECO:0000256" key="2">
    <source>
        <dbReference type="ARBA" id="ARBA00010992"/>
    </source>
</evidence>
<dbReference type="Gene3D" id="1.20.1250.20">
    <property type="entry name" value="MFS general substrate transporter like domains"/>
    <property type="match status" value="1"/>
</dbReference>
<evidence type="ECO:0000256" key="4">
    <source>
        <dbReference type="ARBA" id="ARBA00022692"/>
    </source>
</evidence>
<evidence type="ECO:0000256" key="3">
    <source>
        <dbReference type="ARBA" id="ARBA00022448"/>
    </source>
</evidence>
<feature type="transmembrane region" description="Helical" evidence="9">
    <location>
        <begin position="329"/>
        <end position="346"/>
    </location>
</feature>
<dbReference type="PROSITE" id="PS00216">
    <property type="entry name" value="SUGAR_TRANSPORT_1"/>
    <property type="match status" value="2"/>
</dbReference>
<feature type="transmembrane region" description="Helical" evidence="9">
    <location>
        <begin position="196"/>
        <end position="217"/>
    </location>
</feature>
<dbReference type="Proteomes" id="UP000812966">
    <property type="component" value="Unassembled WGS sequence"/>
</dbReference>